<keyword evidence="2" id="KW-1185">Reference proteome</keyword>
<evidence type="ECO:0000313" key="2">
    <source>
        <dbReference type="Proteomes" id="UP001152888"/>
    </source>
</evidence>
<name>A0A9P0KE43_ACAOB</name>
<organism evidence="1 2">
    <name type="scientific">Acanthoscelides obtectus</name>
    <name type="common">Bean weevil</name>
    <name type="synonym">Bruchus obtectus</name>
    <dbReference type="NCBI Taxonomy" id="200917"/>
    <lineage>
        <taxon>Eukaryota</taxon>
        <taxon>Metazoa</taxon>
        <taxon>Ecdysozoa</taxon>
        <taxon>Arthropoda</taxon>
        <taxon>Hexapoda</taxon>
        <taxon>Insecta</taxon>
        <taxon>Pterygota</taxon>
        <taxon>Neoptera</taxon>
        <taxon>Endopterygota</taxon>
        <taxon>Coleoptera</taxon>
        <taxon>Polyphaga</taxon>
        <taxon>Cucujiformia</taxon>
        <taxon>Chrysomeloidea</taxon>
        <taxon>Chrysomelidae</taxon>
        <taxon>Bruchinae</taxon>
        <taxon>Bruchini</taxon>
        <taxon>Acanthoscelides</taxon>
    </lineage>
</organism>
<dbReference type="OrthoDB" id="6753909at2759"/>
<comment type="caution">
    <text evidence="1">The sequence shown here is derived from an EMBL/GenBank/DDBJ whole genome shotgun (WGS) entry which is preliminary data.</text>
</comment>
<accession>A0A9P0KE43</accession>
<proteinExistence type="predicted"/>
<protein>
    <submittedName>
        <fullName evidence="1">Uncharacterized protein</fullName>
    </submittedName>
</protein>
<reference evidence="1" key="1">
    <citation type="submission" date="2022-03" db="EMBL/GenBank/DDBJ databases">
        <authorList>
            <person name="Sayadi A."/>
        </authorList>
    </citation>
    <scope>NUCLEOTIDE SEQUENCE</scope>
</reference>
<sequence>MASKIETKVLTSVYERVIQFNPHLDPRLNPAVHYGTNTHLLEIRNEMVKVGILKLKERRQKLFDLFIQDFLQEERELRSVDLAYINTQP</sequence>
<evidence type="ECO:0000313" key="1">
    <source>
        <dbReference type="EMBL" id="CAH1973528.1"/>
    </source>
</evidence>
<dbReference type="AlphaFoldDB" id="A0A9P0KE43"/>
<gene>
    <name evidence="1" type="ORF">ACAOBT_LOCUS10598</name>
</gene>
<dbReference type="Proteomes" id="UP001152888">
    <property type="component" value="Unassembled WGS sequence"/>
</dbReference>
<dbReference type="EMBL" id="CAKOFQ010006810">
    <property type="protein sequence ID" value="CAH1973528.1"/>
    <property type="molecule type" value="Genomic_DNA"/>
</dbReference>